<dbReference type="EMBL" id="FJNB01000002">
    <property type="protein sequence ID" value="CZQ84819.1"/>
    <property type="molecule type" value="Genomic_DNA"/>
</dbReference>
<evidence type="ECO:0000313" key="4">
    <source>
        <dbReference type="Proteomes" id="UP000199280"/>
    </source>
</evidence>
<dbReference type="Gene3D" id="3.10.450.50">
    <property type="match status" value="1"/>
</dbReference>
<evidence type="ECO:0000313" key="1">
    <source>
        <dbReference type="EMBL" id="CZQ84819.1"/>
    </source>
</evidence>
<reference evidence="1 3" key="1">
    <citation type="submission" date="2016-02" db="EMBL/GenBank/DDBJ databases">
        <authorList>
            <person name="Wen L."/>
            <person name="He K."/>
            <person name="Yang H."/>
        </authorList>
    </citation>
    <scope>NUCLEOTIDE SEQUENCE [LARGE SCALE GENOMIC DNA]</scope>
    <source>
        <strain evidence="1">Trichococcus_R210</strain>
    </source>
</reference>
<evidence type="ECO:0000313" key="2">
    <source>
        <dbReference type="EMBL" id="SEJ61621.1"/>
    </source>
</evidence>
<organism evidence="1 3">
    <name type="scientific">Trichococcus ilyis</name>
    <dbReference type="NCBI Taxonomy" id="640938"/>
    <lineage>
        <taxon>Bacteria</taxon>
        <taxon>Bacillati</taxon>
        <taxon>Bacillota</taxon>
        <taxon>Bacilli</taxon>
        <taxon>Lactobacillales</taxon>
        <taxon>Carnobacteriaceae</taxon>
        <taxon>Trichococcus</taxon>
    </lineage>
</organism>
<dbReference type="AlphaFoldDB" id="A0A143YBQ5"/>
<dbReference type="Proteomes" id="UP000199280">
    <property type="component" value="Unassembled WGS sequence"/>
</dbReference>
<gene>
    <name evidence="2" type="ORF">SAMN05216375_11944</name>
    <name evidence="1" type="ORF">TR210_396</name>
</gene>
<dbReference type="Proteomes" id="UP000076878">
    <property type="component" value="Unassembled WGS sequence"/>
</dbReference>
<name>A0A143YBQ5_9LACT</name>
<sequence length="159" mass="19225">MQKEMMYMEEFKPEREFRLTLEVVKELWSKTYNTNGKPDWSHILPYYDDTIYFKDTIQEIRGIVAFKEMTDRLTERSKDLGMKLVKAVQQGNDIFIEWEMTISYKKYPSSILYGLSRLTINEQGKIIEQRDYYDLWGDIFDNIPSFGNKYRKFMKKKFG</sequence>
<proteinExistence type="predicted"/>
<protein>
    <submittedName>
        <fullName evidence="2">Uncharacterized conserved protein</fullName>
    </submittedName>
</protein>
<keyword evidence="4" id="KW-1185">Reference proteome</keyword>
<dbReference type="EMBL" id="FNYT01000019">
    <property type="protein sequence ID" value="SEJ61621.1"/>
    <property type="molecule type" value="Genomic_DNA"/>
</dbReference>
<reference evidence="2 4" key="2">
    <citation type="submission" date="2016-10" db="EMBL/GenBank/DDBJ databases">
        <authorList>
            <person name="Varghese N."/>
            <person name="Submissions S."/>
        </authorList>
    </citation>
    <scope>NUCLEOTIDE SEQUENCE [LARGE SCALE GENOMIC DNA]</scope>
    <source>
        <strain evidence="2 4">DSM 22150</strain>
    </source>
</reference>
<dbReference type="STRING" id="640938.TR210_396"/>
<dbReference type="InterPro" id="IPR018790">
    <property type="entry name" value="DUF2358"/>
</dbReference>
<dbReference type="SUPFAM" id="SSF54427">
    <property type="entry name" value="NTF2-like"/>
    <property type="match status" value="1"/>
</dbReference>
<accession>A0A143YBQ5</accession>
<dbReference type="InterPro" id="IPR032710">
    <property type="entry name" value="NTF2-like_dom_sf"/>
</dbReference>
<dbReference type="Pfam" id="PF10184">
    <property type="entry name" value="DUF2358"/>
    <property type="match status" value="1"/>
</dbReference>
<evidence type="ECO:0000313" key="3">
    <source>
        <dbReference type="Proteomes" id="UP000076878"/>
    </source>
</evidence>